<comment type="caution">
    <text evidence="2">The sequence shown here is derived from an EMBL/GenBank/DDBJ whole genome shotgun (WGS) entry which is preliminary data.</text>
</comment>
<evidence type="ECO:0000313" key="2">
    <source>
        <dbReference type="EMBL" id="MCI82109.1"/>
    </source>
</evidence>
<reference evidence="2 3" key="1">
    <citation type="journal article" date="2018" name="Front. Plant Sci.">
        <title>Red Clover (Trifolium pratense) and Zigzag Clover (T. medium) - A Picture of Genomic Similarities and Differences.</title>
        <authorList>
            <person name="Dluhosova J."/>
            <person name="Istvanek J."/>
            <person name="Nedelnik J."/>
            <person name="Repkova J."/>
        </authorList>
    </citation>
    <scope>NUCLEOTIDE SEQUENCE [LARGE SCALE GENOMIC DNA]</scope>
    <source>
        <strain evidence="3">cv. 10/8</strain>
        <tissue evidence="2">Leaf</tissue>
    </source>
</reference>
<sequence>MSSIFQSRTAYTQGHRANTSASAKDEDPNPPHPQTTAKDNDLTAPSTGPSAGNSAKPSTNP</sequence>
<evidence type="ECO:0000313" key="3">
    <source>
        <dbReference type="Proteomes" id="UP000265520"/>
    </source>
</evidence>
<feature type="compositionally biased region" description="Polar residues" evidence="1">
    <location>
        <begin position="1"/>
        <end position="22"/>
    </location>
</feature>
<feature type="compositionally biased region" description="Polar residues" evidence="1">
    <location>
        <begin position="43"/>
        <end position="61"/>
    </location>
</feature>
<keyword evidence="3" id="KW-1185">Reference proteome</keyword>
<name>A0A392V4D9_9FABA</name>
<protein>
    <submittedName>
        <fullName evidence="2">Uncharacterized protein</fullName>
    </submittedName>
</protein>
<feature type="region of interest" description="Disordered" evidence="1">
    <location>
        <begin position="1"/>
        <end position="61"/>
    </location>
</feature>
<dbReference type="EMBL" id="LXQA011035122">
    <property type="protein sequence ID" value="MCI82109.1"/>
    <property type="molecule type" value="Genomic_DNA"/>
</dbReference>
<dbReference type="AlphaFoldDB" id="A0A392V4D9"/>
<organism evidence="2 3">
    <name type="scientific">Trifolium medium</name>
    <dbReference type="NCBI Taxonomy" id="97028"/>
    <lineage>
        <taxon>Eukaryota</taxon>
        <taxon>Viridiplantae</taxon>
        <taxon>Streptophyta</taxon>
        <taxon>Embryophyta</taxon>
        <taxon>Tracheophyta</taxon>
        <taxon>Spermatophyta</taxon>
        <taxon>Magnoliopsida</taxon>
        <taxon>eudicotyledons</taxon>
        <taxon>Gunneridae</taxon>
        <taxon>Pentapetalae</taxon>
        <taxon>rosids</taxon>
        <taxon>fabids</taxon>
        <taxon>Fabales</taxon>
        <taxon>Fabaceae</taxon>
        <taxon>Papilionoideae</taxon>
        <taxon>50 kb inversion clade</taxon>
        <taxon>NPAAA clade</taxon>
        <taxon>Hologalegina</taxon>
        <taxon>IRL clade</taxon>
        <taxon>Trifolieae</taxon>
        <taxon>Trifolium</taxon>
    </lineage>
</organism>
<accession>A0A392V4D9</accession>
<proteinExistence type="predicted"/>
<evidence type="ECO:0000256" key="1">
    <source>
        <dbReference type="SAM" id="MobiDB-lite"/>
    </source>
</evidence>
<feature type="non-terminal residue" evidence="2">
    <location>
        <position position="61"/>
    </location>
</feature>
<dbReference type="Proteomes" id="UP000265520">
    <property type="component" value="Unassembled WGS sequence"/>
</dbReference>